<organism evidence="16">
    <name type="scientific">Scytonema sp. PCC 10023</name>
    <dbReference type="NCBI Taxonomy" id="1680591"/>
    <lineage>
        <taxon>Bacteria</taxon>
        <taxon>Bacillati</taxon>
        <taxon>Cyanobacteriota</taxon>
        <taxon>Cyanophyceae</taxon>
        <taxon>Nostocales</taxon>
        <taxon>Scytonemataceae</taxon>
        <taxon>Scytonema</taxon>
    </lineage>
</organism>
<feature type="domain" description="Carrier" evidence="13">
    <location>
        <begin position="2656"/>
        <end position="2733"/>
    </location>
</feature>
<dbReference type="CDD" id="cd08953">
    <property type="entry name" value="KR_2_SDR_x"/>
    <property type="match status" value="1"/>
</dbReference>
<dbReference type="SUPFAM" id="SSF52777">
    <property type="entry name" value="CoA-dependent acyltransferases"/>
    <property type="match status" value="1"/>
</dbReference>
<dbReference type="Gene3D" id="3.40.50.980">
    <property type="match status" value="2"/>
</dbReference>
<keyword evidence="10" id="KW-0511">Multifunctional enzyme</keyword>
<keyword evidence="5" id="KW-0963">Cytoplasm</keyword>
<evidence type="ECO:0000259" key="13">
    <source>
        <dbReference type="PROSITE" id="PS50075"/>
    </source>
</evidence>
<accession>A0A0K0PD83</accession>
<dbReference type="Pfam" id="PF00501">
    <property type="entry name" value="AMP-binding"/>
    <property type="match status" value="1"/>
</dbReference>
<dbReference type="InterPro" id="IPR036477">
    <property type="entry name" value="Formyl_transf_N_sf"/>
</dbReference>
<dbReference type="InterPro" id="IPR002376">
    <property type="entry name" value="Formyl_transf_N"/>
</dbReference>
<evidence type="ECO:0000259" key="14">
    <source>
        <dbReference type="PROSITE" id="PS52004"/>
    </source>
</evidence>
<dbReference type="PANTHER" id="PTHR43775:SF37">
    <property type="entry name" value="SI:DKEY-61P9.11"/>
    <property type="match status" value="1"/>
</dbReference>
<dbReference type="Pfam" id="PF14765">
    <property type="entry name" value="PS-DH"/>
    <property type="match status" value="1"/>
</dbReference>
<keyword evidence="8" id="KW-0677">Repeat</keyword>
<dbReference type="InterPro" id="IPR011034">
    <property type="entry name" value="Formyl_transferase-like_C_sf"/>
</dbReference>
<dbReference type="PROSITE" id="PS52019">
    <property type="entry name" value="PKS_MFAS_DH"/>
    <property type="match status" value="1"/>
</dbReference>
<feature type="domain" description="Carrier" evidence="13">
    <location>
        <begin position="1594"/>
        <end position="1671"/>
    </location>
</feature>
<dbReference type="CDD" id="cd02440">
    <property type="entry name" value="AdoMet_MTases"/>
    <property type="match status" value="2"/>
</dbReference>
<dbReference type="SMART" id="SM00825">
    <property type="entry name" value="PKS_KS"/>
    <property type="match status" value="3"/>
</dbReference>
<dbReference type="Pfam" id="PF21089">
    <property type="entry name" value="PKS_DH_N"/>
    <property type="match status" value="1"/>
</dbReference>
<dbReference type="GO" id="GO:0004315">
    <property type="term" value="F:3-oxoacyl-[acyl-carrier-protein] synthase activity"/>
    <property type="evidence" value="ECO:0007669"/>
    <property type="project" value="InterPro"/>
</dbReference>
<dbReference type="InterPro" id="IPR045851">
    <property type="entry name" value="AMP-bd_C_sf"/>
</dbReference>
<feature type="domain" description="PKS/mFAS DH" evidence="15">
    <location>
        <begin position="2359"/>
        <end position="2644"/>
    </location>
</feature>
<dbReference type="InterPro" id="IPR057326">
    <property type="entry name" value="KR_dom"/>
</dbReference>
<dbReference type="Gene3D" id="1.10.1200.10">
    <property type="entry name" value="ACP-like"/>
    <property type="match status" value="4"/>
</dbReference>
<dbReference type="Gene3D" id="3.40.50.12230">
    <property type="match status" value="1"/>
</dbReference>
<dbReference type="PROSITE" id="PS00012">
    <property type="entry name" value="PHOSPHOPANTETHEINE"/>
    <property type="match status" value="2"/>
</dbReference>
<dbReference type="InterPro" id="IPR054514">
    <property type="entry name" value="RhiE-like_linker"/>
</dbReference>
<feature type="region of interest" description="N-terminal hotdog fold" evidence="11">
    <location>
        <begin position="2359"/>
        <end position="2477"/>
    </location>
</feature>
<dbReference type="SUPFAM" id="SSF53901">
    <property type="entry name" value="Thiolase-like"/>
    <property type="match status" value="3"/>
</dbReference>
<dbReference type="Pfam" id="PF08659">
    <property type="entry name" value="KR"/>
    <property type="match status" value="1"/>
</dbReference>
<dbReference type="CDD" id="cd08700">
    <property type="entry name" value="FMT_C_OzmH_like"/>
    <property type="match status" value="1"/>
</dbReference>
<dbReference type="InterPro" id="IPR014031">
    <property type="entry name" value="Ketoacyl_synth_C"/>
</dbReference>
<name>A0A0K0PD83_9CYAN</name>
<dbReference type="GO" id="GO:0071770">
    <property type="term" value="P:DIM/DIP cell wall layer assembly"/>
    <property type="evidence" value="ECO:0007669"/>
    <property type="project" value="TreeGrafter"/>
</dbReference>
<dbReference type="PROSITE" id="PS00455">
    <property type="entry name" value="AMP_BINDING"/>
    <property type="match status" value="1"/>
</dbReference>
<evidence type="ECO:0000256" key="10">
    <source>
        <dbReference type="ARBA" id="ARBA00023268"/>
    </source>
</evidence>
<dbReference type="GO" id="GO:0006633">
    <property type="term" value="P:fatty acid biosynthetic process"/>
    <property type="evidence" value="ECO:0007669"/>
    <property type="project" value="InterPro"/>
</dbReference>
<feature type="active site" description="Proton acceptor; for dehydratase activity" evidence="11">
    <location>
        <position position="2388"/>
    </location>
</feature>
<dbReference type="PROSITE" id="PS00606">
    <property type="entry name" value="KS3_1"/>
    <property type="match status" value="2"/>
</dbReference>
<dbReference type="FunFam" id="3.40.50.12780:FF:000012">
    <property type="entry name" value="Non-ribosomal peptide synthetase"/>
    <property type="match status" value="1"/>
</dbReference>
<feature type="domain" description="Ketosynthase family 3 (KS3)" evidence="14">
    <location>
        <begin position="2890"/>
        <end position="3327"/>
    </location>
</feature>
<dbReference type="Gene3D" id="3.40.50.150">
    <property type="entry name" value="Vaccinia Virus protein VP39"/>
    <property type="match status" value="2"/>
</dbReference>
<evidence type="ECO:0000256" key="11">
    <source>
        <dbReference type="PROSITE-ProRule" id="PRU01363"/>
    </source>
</evidence>
<dbReference type="GO" id="GO:0005737">
    <property type="term" value="C:cytoplasm"/>
    <property type="evidence" value="ECO:0007669"/>
    <property type="project" value="UniProtKB-SubCell"/>
</dbReference>
<dbReference type="Gene3D" id="3.40.50.720">
    <property type="entry name" value="NAD(P)-binding Rossmann-like Domain"/>
    <property type="match status" value="1"/>
</dbReference>
<feature type="active site" description="Proton donor; for dehydratase activity" evidence="11">
    <location>
        <position position="2556"/>
    </location>
</feature>
<dbReference type="SMART" id="SM01294">
    <property type="entry name" value="PKS_PP_betabranch"/>
    <property type="match status" value="2"/>
</dbReference>
<dbReference type="InterPro" id="IPR018201">
    <property type="entry name" value="Ketoacyl_synth_AS"/>
</dbReference>
<evidence type="ECO:0000256" key="6">
    <source>
        <dbReference type="ARBA" id="ARBA00022553"/>
    </source>
</evidence>
<dbReference type="InterPro" id="IPR005793">
    <property type="entry name" value="Formyl_trans_C"/>
</dbReference>
<evidence type="ECO:0000313" key="16">
    <source>
        <dbReference type="EMBL" id="AKQ22652.1"/>
    </source>
</evidence>
<dbReference type="Gene3D" id="3.30.559.30">
    <property type="entry name" value="Nonribosomal peptide synthetase, condensation domain"/>
    <property type="match status" value="1"/>
</dbReference>
<dbReference type="InterPro" id="IPR020806">
    <property type="entry name" value="PKS_PP-bd"/>
</dbReference>
<dbReference type="GO" id="GO:0031177">
    <property type="term" value="F:phosphopantetheine binding"/>
    <property type="evidence" value="ECO:0007669"/>
    <property type="project" value="InterPro"/>
</dbReference>
<dbReference type="GO" id="GO:0004312">
    <property type="term" value="F:fatty acid synthase activity"/>
    <property type="evidence" value="ECO:0007669"/>
    <property type="project" value="TreeGrafter"/>
</dbReference>
<dbReference type="SUPFAM" id="SSF53328">
    <property type="entry name" value="Formyltransferase"/>
    <property type="match status" value="1"/>
</dbReference>
<dbReference type="Pfam" id="PF00550">
    <property type="entry name" value="PP-binding"/>
    <property type="match status" value="4"/>
</dbReference>
<dbReference type="Pfam" id="PF00551">
    <property type="entry name" value="Formyl_trans_N"/>
    <property type="match status" value="1"/>
</dbReference>
<evidence type="ECO:0000256" key="9">
    <source>
        <dbReference type="ARBA" id="ARBA00023054"/>
    </source>
</evidence>
<dbReference type="SUPFAM" id="SSF50486">
    <property type="entry name" value="FMT C-terminal domain-like"/>
    <property type="match status" value="1"/>
</dbReference>
<feature type="domain" description="Ketosynthase family 3 (KS3)" evidence="14">
    <location>
        <begin position="1715"/>
        <end position="2151"/>
    </location>
</feature>
<dbReference type="Pfam" id="PF08242">
    <property type="entry name" value="Methyltransf_12"/>
    <property type="match status" value="2"/>
</dbReference>
<dbReference type="SUPFAM" id="SSF53335">
    <property type="entry name" value="S-adenosyl-L-methionine-dependent methyltransferases"/>
    <property type="match status" value="2"/>
</dbReference>
<dbReference type="SMART" id="SM00823">
    <property type="entry name" value="PKS_PP"/>
    <property type="match status" value="4"/>
</dbReference>
<dbReference type="InterPro" id="IPR000873">
    <property type="entry name" value="AMP-dep_synth/lig_dom"/>
</dbReference>
<evidence type="ECO:0000256" key="3">
    <source>
        <dbReference type="ARBA" id="ARBA00004792"/>
    </source>
</evidence>
<dbReference type="SMART" id="SM00826">
    <property type="entry name" value="PKS_DH"/>
    <property type="match status" value="1"/>
</dbReference>
<evidence type="ECO:0000256" key="8">
    <source>
        <dbReference type="ARBA" id="ARBA00022737"/>
    </source>
</evidence>
<dbReference type="InterPro" id="IPR049552">
    <property type="entry name" value="PKS_DH_N"/>
</dbReference>
<dbReference type="SMART" id="SM00822">
    <property type="entry name" value="PKS_KR"/>
    <property type="match status" value="1"/>
</dbReference>
<dbReference type="Gene3D" id="2.30.38.10">
    <property type="entry name" value="Luciferase, Domain 3"/>
    <property type="match status" value="1"/>
</dbReference>
<dbReference type="GO" id="GO:0004314">
    <property type="term" value="F:[acyl-carrier-protein] S-malonyltransferase activity"/>
    <property type="evidence" value="ECO:0007669"/>
    <property type="project" value="UniProtKB-EC"/>
</dbReference>
<evidence type="ECO:0000256" key="4">
    <source>
        <dbReference type="ARBA" id="ARBA00022450"/>
    </source>
</evidence>
<dbReference type="GO" id="GO:0005886">
    <property type="term" value="C:plasma membrane"/>
    <property type="evidence" value="ECO:0007669"/>
    <property type="project" value="TreeGrafter"/>
</dbReference>
<sequence length="5014" mass="563980">MYQKNTSDKHLLTLSAKFCQTLDRLLKDWVTFLDQPQSSAITLEDLRPTVMTGREQFPLRFVMPLKDKNVLHSAHISASDRVFLGAQTRSRLLLGPENNPQKLRCYMLGEGTLLLPCSEYLIEQGHEICGIVSANPLIAQWAGEQKIPLTDPTENWVEALKKTPFDYLFSIYSFSLIPNEVLSLPSRQPVNFHDSLLPKYAGFHATSWAIMNGEKQHGVSWHVMTPKADAGGILKQHVIDIDQNETALEVNMKCYQAGIQSFGELIDDFVRGTVDIKEQNLALRSYFPRYKRLPHGGIVSWKATAEQIHNLIRALNLGPYPNPFGVAKFLAKEEFFIIKACSVLPSEKKAQPGEVVNIGERAIQVAAENGDILLEQILTIEGETLSIGDFVERVGLHKGTILTELDTRIAKKIDVFLKKIAPHEAAWLKQWEDYQPLRLNWRYPENTPINLSDRTIFYETLPLKIPPKLSAFFDNHKSENYRDFLAAAFFYHLAKIGQQPCFDIGYGEQGLIETFDESMGFFAPYVPLRVDTKFGKTFAEFFSYCKKTLKSTRQKHTHARDLRSRYPSLQSQTDRKSLSFPVVALQIDNPEDYKPEGGDVIFLIANKKLSCYIKFNAKVLERSEAEKFVRNFESFLMTLEITTGSVDNDVSLLNNASEDTRDSDEDRVEQWRFVYDQVYEEDTKDPGQDPFFNIKCWKNSYTGNRMSNDEMREWVDCTVRRIKEECKPSRILEIGCGTGLLLSRLLPDALYYYGTDFSENALAYIKESYNRCGENIKQLELSHRSADDFSSWPEQSFDTAILNSVIQYFPSLAYLKKVIKGVVEKLDSGGTCFIGDVRNALLLPVYHSSVALFKASKETSLDRLWKQIRMRAAQEEELCVAPEFFLKIGEEFPEVSNVEILLKEGNTFNELTKFRYDVILRLGEKKTKSIEIPWVDWQKENINQERVQKILRHDQPQYLGIVGVPNRRVLKDVMALNYIKSAGSDETVEYLRRLLKEWGTIGESPQDWQLLAKKEGYAVAISWLSSNAMGDFDVIFRLPSVEKTTLDNFTTESQRSVTSEETTMHSVEKYTISIEYPREKRMVDLFEEQAQKTPNATALIYKSQRLTYQELVEQTEQLAIYIGSRGVKEGDLVGLFVQPSPEMLISLLGVMKAGAAYLPLDPSYPRERIAYILEDARVPWVITQKEIAENLPPGNNKTLYVEDRNRTEQIEQQREREGEKEENPPCDRGDSLAYVIYTSGSTGKPKGVAIEHHSLTNFLCSMATEFNCGQNDYLLALTTFCFDISALELYLPLITGGCVEVLPTTVTRDGLLLREKIESNGSITMMQATPATWQMLLAAGWEPKKSLKLLCGGEALSEELVQQLLKKEIQLWNLYGPTETTIWSTVAKINSGDRVTIGRPIANTQCYILDEKQNPVPDGEFGELYIGGEGVARGYLGRPEETKKKFVSNPFTSEGLSRLYRSGDLVRRLPDGRIIYAGRIDFQVKLRGFRIELGEIESTLRKLENVDDAVVVLREDGLDKRLVAFILYKRGYLLPHTREWAEELKDWLPQYMIPSTFIGLRAFPQTLNRKIDRKCLSTSPLNQLKKEYGLPERSFSQILEQDLRQIVARVLKLDNTFLDVNLNIGEYGYNSLRFTSLSVELNRTYGIKTNPTMFYQHSSIKKIVKYLEDNFQETLTEYYHQDLKTLSSDSEESGKEKQVLPLFEEYRKPTPSKADDPIAIVGIGGILPGGNTLTAFWDSLLQGKDLIRELPQDRYDSDYYRHKMREVGVKQVLGGFIDNVDKFDPSFFGLSPREAELMDPRQRLLLQTVWEAIEDSGHKPSDFSAKEMGVFIGATGSDYWELQQQRNQQIDGYTLSGYSTAVIANRISYLLNFKGPSFVVDTACSSSLMAVHRAIQALKTKSCELALAGGVNLMLSPLFHMALKKGGYLSEDSRCKTFDSSANGYVRGEGVGIVLLRPLSQALADGDRVYAIIRGSAENHSGRTNSLTAPSVDSQKELLLAAYDEANIDPDSLGYIEVHGTGTSLGDPIEINALKEAFQTIYKKWGKEGAGKNHHCGLGAVKTNIGHLETAAGISGLLKVVLAMKYGCLPKSLHFKEQNPYIDLQQSPFRIIKDRETWQRLRDDAGRELPRRAGLSSFGFGGANVHLVLEEYLYEHSEARNSKPGINNSQPCLAVLSAKNEKQLKAYAKKLHNFLKHQTENHQEAIALRDLTYTLQVGRESMEEKVAWVVSGIEELTDLLSAYIQGTQENLCIQGRSEPGKKVPALEGKEGTAFIQSLAKNQCWQDIASLWVLGCKINWEALYPAENYPKRLHLPTYTFAEESYWLPNIKLENGKPENIKPEIIKPPHINPVQNNPDLHPLIQRHISANGKQIFTSILKADDFYLSDHIVDGEKVLPGVATIEMARIAAEMAEGKKVRKIRQIIWARPIRVNNSTLNVELHLRRTDKAVIFEICDEKGADKSSIYTQGKVVYEEEVADVNHARIIDIDSIKQGCLKHITGEEIYARLRVFGLNLGTGFQPLKELFSSDTEALSVLELPHTLEEDANRFMLHPSLMDGALQTVLGGPWGLTSSSLHIPYTIGEIEILGPVSQSCYAYAISSEKGTATNNRGLEGRYDAYILDKMGKELVRIKNFLLRPVNQKNQPPVEASYILDDQALLDSTLKDLVGMAASILKMPKEAVIVTRNMSDYGFDSISFMELVNPINETFSLEVTPDLFFEHDSLEKLANYLCQTFRTQLIQHYELVPETELLRSVQHENQPSIEVSYVLDDQALLDSTLKDLVGMAASILKMPKEAVIVTKNMSDYGFDSISFMELVNPINETFGLEVTPDLFFEHDSLEKLANYLCQTFRSHLIQHYELVSKTEFPQPANVNKETYKEQINPKSTELKNPNEPIAIIGISGILAGARDLESFWEGLIEGKDWIVEVPPSRWDWKTYYGDPMTEDNKTKSKWGGFMTEVDAFDASFFGISPHEARLMDPQQRFFLQAVWKTVENAGLQMSALAGTKTGVFVGVANTDYGDLLKAHAPSVEAHTSTGTCPSVLANRVSYLFDLRGPSLPVDTACSSSLVAVNYAVEAIRNGSCDMAIAGGVNIILTPHFTLSFSKSGMLSEDGRCKTFDSRADGYARGEGVGAILLKPLKQAEADGNIIHAVIRGTGVNHGGHANSLTAPDPNSQAQVLIDAYEKAGVDPSTVSYIEAHGTGTSLGDPIEINGLKKSFTELQKRWGTPKPKQVHCGISSVKTQIGHLEAAAGIAGLLKVVLSMKHGKLPGILHFKELNPYINLENSPFYIVDRTKTWERLRNADGQPLLRRAGVSSFGFGGVNAHVILEEYQEKKSSSALTHRQRNQDYLIVLSAKNKERLGEVVKNLFNYLTENKLQTQQRVAIGDVAYTLQIGREAMQERLALVVSSIEDLIKKLDAWNRGVLPIAGVLYGSAKPSHTKFDRQLEKATNSSLVQQAVRQQALEKVAQLWISGGWIDWNFLYLETPKRIELPTYPFAKTRYWLPGDRQKENKSPVTTDNAAVENKILDGETRYLELYQPEWVPQSLGQQLKDTVETKPFQVATKKVLVVTSPEGVWLESLLLKAHANDEVLLIKSEDIKNPQAWLPGLGRLDDLDTIYFLGGIQHFYDDDGDDIDQLDRSQELGVFSLFRLLKALHKRLLGGSALSLKVITCGVHSIVPDTKIYPFGASLNGMSITLAKEYPLLKVSCFDIDPNALDEHYPQEQKEFLIKSILDEPANDRGQEIVLRAGQRYVRTLYPLVLPQPPQDHLRTNGVYVILGGMGGIGLTLSRYLAENYQARLILIGRSKLDDWKKDQIADIESRGGTVFYGQADATDFDSMKQVIAQTKARFGSIHGVFHSALVLEDKSLASMDETAFRVALDPKVKGSVVLHRVVRDEDLDFIMFFSSIQTFMGNPGQSNYGAGCAFKDAYAHYLNVTKTCPIYIINWGYWGSVGIVAQKSYQQRLAKQGIYSIEPEEGMEVIRRIFGSPANQAIAMKTDSAFQESLGVDRQYQVEVLPESKSTLSLLETLASTLKQSTTLDPEVLRFRKALTQLEEWGARFLLKVMQDMGGLDKETLRILPQYYRLHECIVSILIRAGFTQTDPQGNVSLRRDNNQQGELYDLEKEKLQLLSAYPNLQAHIRLLEKCLSQFYEILTGECLATDVMFPHSSMDLVEGIYKGNPIANHFNKLVAESVVSYIRARLAQRKGNEKITILEIGAGTGGTSANVLKALSPYGNLIHYVYTDISLAFVNYGREQFGTNYPFAEFRVLNIEKEVSAQGFSQGNVDVVLATNVLHATQNIRRTLAHAKTLLKKNGLLVLNEATTVQDFATLTFGLLSGWWLYEDETFRLPGSPLLSASMWENVLEKEGFQKCVFLPDREDFTNLRQHIIISKSNGLVKQRISHEVSGNNRVEFIPLSETEREIERSMTPALTRRKQQIEEVQEQKDFPSEDDNDSSDLSERTERFLQKMMAEILKMPQDEINADVAFVDYGMDSILLNRFNHVLEKQIGGLSKSLLLEYQTVRELTDYLLSHRRMELVKAIGGSIQDTEPKNPQKKTLILENNNVGDIPKQDAVTGEDIAIVGLYGRYPQAENPDQFWENLKSDTSSITEIPRERWDYRDFYDPEKGRENKMYCTRGGFLTDIDKFDPIFFGITPLEAKTMNPEERIMLEVVWSTLEDAGYLRQALSKQKVGVYLGANAFGYPLTKINGNINTPIDFTTYNLPNRISYFFNFTGPSMAIDTSCSSSLAAVHLACESIKRGECDTAIAGGINLYLHPSKYLVLSKFRLLSSQPSYSLFSKDGDGFVPGEGAGAVLLKSLRQAEQDKDQIYGVIKASAMLHKGRSNDFLLPSPYAQELLVKEVVKNAGFSVESISYFESQAMGSAVVDSAEWAGISRAYRSLTDKTNFCAYGSLKPNIGHLETASGIAQLTKVLLQMKHRQLLPTRFSSELDPAIELESSPFYLQRELSPWERIRVKKNGLWKEFPRRAAISSGGGGGMLSHLIVEEYDPLQTNSGI</sequence>
<dbReference type="InterPro" id="IPR009081">
    <property type="entry name" value="PP-bd_ACP"/>
</dbReference>
<dbReference type="FunFam" id="3.40.50.980:FF:000001">
    <property type="entry name" value="Non-ribosomal peptide synthetase"/>
    <property type="match status" value="1"/>
</dbReference>
<proteinExistence type="predicted"/>
<dbReference type="Pfam" id="PF02801">
    <property type="entry name" value="Ketoacyl-synt_C"/>
    <property type="match status" value="3"/>
</dbReference>
<dbReference type="EMBL" id="KR857271">
    <property type="protein sequence ID" value="AKQ22652.1"/>
    <property type="molecule type" value="Genomic_DNA"/>
</dbReference>
<dbReference type="InterPro" id="IPR050091">
    <property type="entry name" value="PKS_NRPS_Biosynth_Enz"/>
</dbReference>
<dbReference type="InterPro" id="IPR013968">
    <property type="entry name" value="PKS_KR"/>
</dbReference>
<reference evidence="16" key="1">
    <citation type="submission" date="2015-05" db="EMBL/GenBank/DDBJ databases">
        <title>Metabolic and evolutionary origin of actin-binding polyketides from diverse organisms.</title>
        <authorList>
            <person name="Ueoka R."/>
            <person name="Uria A.R."/>
            <person name="Reiter S."/>
            <person name="Mori T."/>
            <person name="Karbaum P."/>
            <person name="Peters E.E."/>
            <person name="Helfrich E.J.N."/>
            <person name="Morinaka B.I."/>
            <person name="Gugger M."/>
            <person name="Takeyama H."/>
            <person name="Matsunaga S."/>
            <person name="Piel J."/>
        </authorList>
    </citation>
    <scope>NUCLEOTIDE SEQUENCE</scope>
    <source>
        <strain evidence="16">PCC 10023</strain>
    </source>
</reference>
<evidence type="ECO:0000256" key="2">
    <source>
        <dbReference type="ARBA" id="ARBA00004496"/>
    </source>
</evidence>
<dbReference type="InterPro" id="IPR014030">
    <property type="entry name" value="Ketoacyl_synth_N"/>
</dbReference>
<dbReference type="InterPro" id="IPR016039">
    <property type="entry name" value="Thiolase-like"/>
</dbReference>
<evidence type="ECO:0000256" key="12">
    <source>
        <dbReference type="SAM" id="MobiDB-lite"/>
    </source>
</evidence>
<dbReference type="FunFam" id="2.30.38.10:FF:000001">
    <property type="entry name" value="Non-ribosomal peptide synthetase PvdI"/>
    <property type="match status" value="1"/>
</dbReference>
<dbReference type="Pfam" id="PF02911">
    <property type="entry name" value="Formyl_trans_C"/>
    <property type="match status" value="1"/>
</dbReference>
<dbReference type="PROSITE" id="PS50075">
    <property type="entry name" value="CARRIER"/>
    <property type="match status" value="4"/>
</dbReference>
<dbReference type="SUPFAM" id="SSF56801">
    <property type="entry name" value="Acetyl-CoA synthetase-like"/>
    <property type="match status" value="1"/>
</dbReference>
<dbReference type="Gene3D" id="3.10.129.110">
    <property type="entry name" value="Polyketide synthase dehydratase"/>
    <property type="match status" value="1"/>
</dbReference>
<feature type="region of interest" description="Disordered" evidence="12">
    <location>
        <begin position="4424"/>
        <end position="4458"/>
    </location>
</feature>
<evidence type="ECO:0000256" key="1">
    <source>
        <dbReference type="ARBA" id="ARBA00001957"/>
    </source>
</evidence>
<dbReference type="InterPro" id="IPR036736">
    <property type="entry name" value="ACP-like_sf"/>
</dbReference>
<dbReference type="PANTHER" id="PTHR43775">
    <property type="entry name" value="FATTY ACID SYNTHASE"/>
    <property type="match status" value="1"/>
</dbReference>
<dbReference type="InterPro" id="IPR049900">
    <property type="entry name" value="PKS_mFAS_DH"/>
</dbReference>
<dbReference type="Gene3D" id="3.30.70.3290">
    <property type="match status" value="1"/>
</dbReference>
<dbReference type="Gene3D" id="3.40.47.10">
    <property type="match status" value="3"/>
</dbReference>
<feature type="domain" description="Ketosynthase family 3 (KS3)" evidence="14">
    <location>
        <begin position="4575"/>
        <end position="5004"/>
    </location>
</feature>
<dbReference type="SUPFAM" id="SSF51735">
    <property type="entry name" value="NAD(P)-binding Rossmann-fold domains"/>
    <property type="match status" value="2"/>
</dbReference>
<comment type="cofactor">
    <cofactor evidence="1">
        <name>pantetheine 4'-phosphate</name>
        <dbReference type="ChEBI" id="CHEBI:47942"/>
    </cofactor>
</comment>
<feature type="compositionally biased region" description="Basic and acidic residues" evidence="12">
    <location>
        <begin position="4435"/>
        <end position="4447"/>
    </location>
</feature>
<dbReference type="SUPFAM" id="SSF47336">
    <property type="entry name" value="ACP-like"/>
    <property type="match status" value="4"/>
</dbReference>
<dbReference type="Pfam" id="PF00109">
    <property type="entry name" value="ketoacyl-synt"/>
    <property type="match status" value="3"/>
</dbReference>
<dbReference type="InterPro" id="IPR013217">
    <property type="entry name" value="Methyltransf_12"/>
</dbReference>
<feature type="compositionally biased region" description="Basic and acidic residues" evidence="12">
    <location>
        <begin position="1200"/>
        <end position="1228"/>
    </location>
</feature>
<dbReference type="InterPro" id="IPR020845">
    <property type="entry name" value="AMP-binding_CS"/>
</dbReference>
<dbReference type="InterPro" id="IPR006162">
    <property type="entry name" value="Ppantetheine_attach_site"/>
</dbReference>
<dbReference type="InterPro" id="IPR049551">
    <property type="entry name" value="PKS_DH_C"/>
</dbReference>
<dbReference type="InterPro" id="IPR020841">
    <property type="entry name" value="PKS_Beta-ketoAc_synthase_dom"/>
</dbReference>
<dbReference type="InterPro" id="IPR010071">
    <property type="entry name" value="AA_adenyl_dom"/>
</dbReference>
<dbReference type="EC" id="2.3.1.39" evidence="16"/>
<dbReference type="CDD" id="cd00833">
    <property type="entry name" value="PKS"/>
    <property type="match status" value="3"/>
</dbReference>
<dbReference type="InterPro" id="IPR029063">
    <property type="entry name" value="SAM-dependent_MTases_sf"/>
</dbReference>
<evidence type="ECO:0000259" key="15">
    <source>
        <dbReference type="PROSITE" id="PS52019"/>
    </source>
</evidence>
<dbReference type="Pfam" id="PF22336">
    <property type="entry name" value="RhiE-like_linker"/>
    <property type="match status" value="2"/>
</dbReference>
<feature type="region of interest" description="C-terminal hotdog fold" evidence="11">
    <location>
        <begin position="2495"/>
        <end position="2644"/>
    </location>
</feature>
<dbReference type="PROSITE" id="PS52004">
    <property type="entry name" value="KS3_2"/>
    <property type="match status" value="3"/>
</dbReference>
<dbReference type="Gene3D" id="3.30.300.30">
    <property type="match status" value="1"/>
</dbReference>
<dbReference type="NCBIfam" id="TIGR01733">
    <property type="entry name" value="AA-adenyl-dom"/>
    <property type="match status" value="1"/>
</dbReference>
<keyword evidence="9" id="KW-0175">Coiled coil</keyword>
<dbReference type="FunFam" id="3.40.47.10:FF:000019">
    <property type="entry name" value="Polyketide synthase type I"/>
    <property type="match status" value="2"/>
</dbReference>
<dbReference type="InterPro" id="IPR042104">
    <property type="entry name" value="PKS_dehydratase_sf"/>
</dbReference>
<keyword evidence="4" id="KW-0596">Phosphopantetheine</keyword>
<keyword evidence="16" id="KW-0012">Acyltransferase</keyword>
<dbReference type="Gene3D" id="1.10.1240.100">
    <property type="match status" value="2"/>
</dbReference>
<dbReference type="InterPro" id="IPR020807">
    <property type="entry name" value="PKS_DH"/>
</dbReference>
<keyword evidence="6" id="KW-0597">Phosphoprotein</keyword>
<evidence type="ECO:0000256" key="7">
    <source>
        <dbReference type="ARBA" id="ARBA00022679"/>
    </source>
</evidence>
<feature type="region of interest" description="Disordered" evidence="12">
    <location>
        <begin position="1193"/>
        <end position="1228"/>
    </location>
</feature>
<feature type="domain" description="Carrier" evidence="13">
    <location>
        <begin position="4459"/>
        <end position="4532"/>
    </location>
</feature>
<comment type="subcellular location">
    <subcellularLocation>
        <location evidence="2">Cytoplasm</location>
    </subcellularLocation>
</comment>
<dbReference type="CDD" id="cd12116">
    <property type="entry name" value="A_NRPS_Ta1_like"/>
    <property type="match status" value="1"/>
</dbReference>
<evidence type="ECO:0000256" key="5">
    <source>
        <dbReference type="ARBA" id="ARBA00022490"/>
    </source>
</evidence>
<keyword evidence="7 16" id="KW-0808">Transferase</keyword>
<protein>
    <submittedName>
        <fullName evidence="16">Malonyl CoA-acyl carrier protein transacylase</fullName>
        <ecNumber evidence="16">2.3.1.39</ecNumber>
    </submittedName>
</protein>
<feature type="domain" description="Carrier" evidence="13">
    <location>
        <begin position="2771"/>
        <end position="2848"/>
    </location>
</feature>
<comment type="pathway">
    <text evidence="3">Antibiotic biosynthesis.</text>
</comment>
<dbReference type="InterPro" id="IPR036291">
    <property type="entry name" value="NAD(P)-bd_dom_sf"/>
</dbReference>